<reference evidence="4" key="1">
    <citation type="journal article" date="2022" name="Front. Microbiol.">
        <title>New perspectives on an old grouping: The genomic and phenotypic variability of Oxalobacter formigenes and the implications for calcium oxalate stone prevention.</title>
        <authorList>
            <person name="Chmiel J.A."/>
            <person name="Carr C."/>
            <person name="Stuivenberg G.A."/>
            <person name="Venema R."/>
            <person name="Chanyi R.M."/>
            <person name="Al K.F."/>
            <person name="Giguere D."/>
            <person name="Say H."/>
            <person name="Akouris P.P."/>
            <person name="Dominguez Romero S.A."/>
            <person name="Kwong A."/>
            <person name="Tai V."/>
            <person name="Koval S.F."/>
            <person name="Razvi H."/>
            <person name="Bjazevic J."/>
            <person name="Burton J.P."/>
        </authorList>
    </citation>
    <scope>NUCLEOTIDE SEQUENCE</scope>
    <source>
        <strain evidence="4">OxK</strain>
    </source>
</reference>
<dbReference type="AlphaFoldDB" id="A0A9E9L9G1"/>
<evidence type="ECO:0000256" key="2">
    <source>
        <dbReference type="ARBA" id="ARBA00022630"/>
    </source>
</evidence>
<name>A0A9E9L9G1_9BURK</name>
<comment type="cofactor">
    <cofactor evidence="1">
        <name>FMN</name>
        <dbReference type="ChEBI" id="CHEBI:58210"/>
    </cofactor>
</comment>
<dbReference type="GO" id="GO:0016646">
    <property type="term" value="F:oxidoreductase activity, acting on the CH-NH group of donors, NAD or NADP as acceptor"/>
    <property type="evidence" value="ECO:0007669"/>
    <property type="project" value="UniProtKB-ARBA"/>
</dbReference>
<dbReference type="Proteomes" id="UP001164819">
    <property type="component" value="Chromosome"/>
</dbReference>
<evidence type="ECO:0000256" key="1">
    <source>
        <dbReference type="ARBA" id="ARBA00001917"/>
    </source>
</evidence>
<dbReference type="InterPro" id="IPR012349">
    <property type="entry name" value="Split_barrel_FMN-bd"/>
</dbReference>
<dbReference type="SMART" id="SM00903">
    <property type="entry name" value="Flavin_Reduct"/>
    <property type="match status" value="1"/>
</dbReference>
<dbReference type="SUPFAM" id="SSF50475">
    <property type="entry name" value="FMN-binding split barrel"/>
    <property type="match status" value="1"/>
</dbReference>
<keyword evidence="2" id="KW-0285">Flavoprotein</keyword>
<proteinExistence type="inferred from homology"/>
<dbReference type="PANTHER" id="PTHR43567:SF1">
    <property type="entry name" value="FLAVOREDOXIN"/>
    <property type="match status" value="1"/>
</dbReference>
<dbReference type="EMBL" id="CP098251">
    <property type="protein sequence ID" value="WAV90667.1"/>
    <property type="molecule type" value="Genomic_DNA"/>
</dbReference>
<dbReference type="GO" id="GO:0010181">
    <property type="term" value="F:FMN binding"/>
    <property type="evidence" value="ECO:0007669"/>
    <property type="project" value="InterPro"/>
</dbReference>
<protein>
    <submittedName>
        <fullName evidence="4">Flavin reductase family protein</fullName>
    </submittedName>
</protein>
<sequence>MSEFRPVPLEYATRLINHGPTIMVTSRSKDGRQRNVMTAAWSTLVEFDPPRLVVVINKEAYTRTLLEESGVFAVCVPAASFIDQVYAVGSVSGRGMDKFSRFNIRTVQSTGLDIPVIEEGCVAWLECRLLPEPGPQERYDTCFGEVVSAAADQRIFRDGLWNFTDQNRELHTIHHLGGGNFVLSGEMIHARQI</sequence>
<dbReference type="Gene3D" id="2.30.110.10">
    <property type="entry name" value="Electron Transport, Fmn-binding Protein, Chain A"/>
    <property type="match status" value="1"/>
</dbReference>
<dbReference type="InterPro" id="IPR002563">
    <property type="entry name" value="Flavin_Rdtase-like_dom"/>
</dbReference>
<accession>A0A9E9L9G1</accession>
<evidence type="ECO:0000313" key="4">
    <source>
        <dbReference type="EMBL" id="WAV90667.1"/>
    </source>
</evidence>
<dbReference type="Pfam" id="PF01613">
    <property type="entry name" value="Flavin_Reduct"/>
    <property type="match status" value="1"/>
</dbReference>
<comment type="similarity">
    <text evidence="3">Belongs to the flavoredoxin family.</text>
</comment>
<evidence type="ECO:0000256" key="3">
    <source>
        <dbReference type="ARBA" id="ARBA00038054"/>
    </source>
</evidence>
<organism evidence="4">
    <name type="scientific">Oxalobacter aliiformigenes</name>
    <dbReference type="NCBI Taxonomy" id="2946593"/>
    <lineage>
        <taxon>Bacteria</taxon>
        <taxon>Pseudomonadati</taxon>
        <taxon>Pseudomonadota</taxon>
        <taxon>Betaproteobacteria</taxon>
        <taxon>Burkholderiales</taxon>
        <taxon>Oxalobacteraceae</taxon>
        <taxon>Oxalobacter</taxon>
    </lineage>
</organism>
<gene>
    <name evidence="4" type="ORF">NB646_07330</name>
</gene>
<dbReference type="PANTHER" id="PTHR43567">
    <property type="entry name" value="FLAVOREDOXIN-RELATED-RELATED"/>
    <property type="match status" value="1"/>
</dbReference>
<dbReference type="RefSeq" id="WP_269282628.1">
    <property type="nucleotide sequence ID" value="NZ_CP098251.1"/>
</dbReference>
<dbReference type="InterPro" id="IPR052174">
    <property type="entry name" value="Flavoredoxin"/>
</dbReference>